<dbReference type="EMBL" id="CM007381">
    <property type="protein sequence ID" value="ONK81645.1"/>
    <property type="molecule type" value="Genomic_DNA"/>
</dbReference>
<gene>
    <name evidence="2" type="ORF">A4U43_C01F31430</name>
</gene>
<dbReference type="Proteomes" id="UP000243459">
    <property type="component" value="Chromosome 1"/>
</dbReference>
<dbReference type="OMA" id="EDCEVRS"/>
<evidence type="ECO:0000256" key="1">
    <source>
        <dbReference type="SAM" id="Coils"/>
    </source>
</evidence>
<evidence type="ECO:0000313" key="3">
    <source>
        <dbReference type="Proteomes" id="UP000243459"/>
    </source>
</evidence>
<reference evidence="3" key="1">
    <citation type="journal article" date="2017" name="Nat. Commun.">
        <title>The asparagus genome sheds light on the origin and evolution of a young Y chromosome.</title>
        <authorList>
            <person name="Harkess A."/>
            <person name="Zhou J."/>
            <person name="Xu C."/>
            <person name="Bowers J.E."/>
            <person name="Van der Hulst R."/>
            <person name="Ayyampalayam S."/>
            <person name="Mercati F."/>
            <person name="Riccardi P."/>
            <person name="McKain M.R."/>
            <person name="Kakrana A."/>
            <person name="Tang H."/>
            <person name="Ray J."/>
            <person name="Groenendijk J."/>
            <person name="Arikit S."/>
            <person name="Mathioni S.M."/>
            <person name="Nakano M."/>
            <person name="Shan H."/>
            <person name="Telgmann-Rauber A."/>
            <person name="Kanno A."/>
            <person name="Yue Z."/>
            <person name="Chen H."/>
            <person name="Li W."/>
            <person name="Chen Y."/>
            <person name="Xu X."/>
            <person name="Zhang Y."/>
            <person name="Luo S."/>
            <person name="Chen H."/>
            <person name="Gao J."/>
            <person name="Mao Z."/>
            <person name="Pires J.C."/>
            <person name="Luo M."/>
            <person name="Kudrna D."/>
            <person name="Wing R.A."/>
            <person name="Meyers B.C."/>
            <person name="Yi K."/>
            <person name="Kong H."/>
            <person name="Lavrijsen P."/>
            <person name="Sunseri F."/>
            <person name="Falavigna A."/>
            <person name="Ye Y."/>
            <person name="Leebens-Mack J.H."/>
            <person name="Chen G."/>
        </authorList>
    </citation>
    <scope>NUCLEOTIDE SEQUENCE [LARGE SCALE GENOMIC DNA]</scope>
    <source>
        <strain evidence="3">cv. DH0086</strain>
    </source>
</reference>
<name>A0A5P1FTK4_ASPOF</name>
<protein>
    <submittedName>
        <fullName evidence="2">Uncharacterized protein</fullName>
    </submittedName>
</protein>
<feature type="coiled-coil region" evidence="1">
    <location>
        <begin position="31"/>
        <end position="58"/>
    </location>
</feature>
<evidence type="ECO:0000313" key="2">
    <source>
        <dbReference type="EMBL" id="ONK81645.1"/>
    </source>
</evidence>
<accession>A0A5P1FTK4</accession>
<proteinExistence type="predicted"/>
<organism evidence="2 3">
    <name type="scientific">Asparagus officinalis</name>
    <name type="common">Garden asparagus</name>
    <dbReference type="NCBI Taxonomy" id="4686"/>
    <lineage>
        <taxon>Eukaryota</taxon>
        <taxon>Viridiplantae</taxon>
        <taxon>Streptophyta</taxon>
        <taxon>Embryophyta</taxon>
        <taxon>Tracheophyta</taxon>
        <taxon>Spermatophyta</taxon>
        <taxon>Magnoliopsida</taxon>
        <taxon>Liliopsida</taxon>
        <taxon>Asparagales</taxon>
        <taxon>Asparagaceae</taxon>
        <taxon>Asparagoideae</taxon>
        <taxon>Asparagus</taxon>
    </lineage>
</organism>
<sequence>MKESELAKMVSIAEFELNDLIPLAASRKTSAEQIDKELEMLKKNMDETKQRISAKREKFVELCDSFQNDIGKGNNDELTIILSEKKALESEKHDLNMKIHALQTSTREYLEEILEEIQNSSSGLEAEIQRRMSEKAELLKDIGDLKNLLCSISLSEDSSMKS</sequence>
<keyword evidence="3" id="KW-1185">Reference proteome</keyword>
<feature type="coiled-coil region" evidence="1">
    <location>
        <begin position="85"/>
        <end position="127"/>
    </location>
</feature>
<keyword evidence="1" id="KW-0175">Coiled coil</keyword>
<dbReference type="Gramene" id="ONK81645">
    <property type="protein sequence ID" value="ONK81645"/>
    <property type="gene ID" value="A4U43_C01F31430"/>
</dbReference>
<dbReference type="AlphaFoldDB" id="A0A5P1FTK4"/>